<feature type="domain" description="MRH" evidence="7">
    <location>
        <begin position="147"/>
        <end position="268"/>
    </location>
</feature>
<keyword evidence="9" id="KW-1185">Reference proteome</keyword>
<dbReference type="InterPro" id="IPR044865">
    <property type="entry name" value="MRH_dom"/>
</dbReference>
<evidence type="ECO:0000256" key="2">
    <source>
        <dbReference type="ARBA" id="ARBA00022729"/>
    </source>
</evidence>
<dbReference type="PANTHER" id="PTHR15414">
    <property type="entry name" value="OS-9-RELATED"/>
    <property type="match status" value="1"/>
</dbReference>
<gene>
    <name evidence="8" type="ORF">OXX778_LOCUS13212</name>
</gene>
<dbReference type="Pfam" id="PF07915">
    <property type="entry name" value="PRKCSH"/>
    <property type="match status" value="1"/>
</dbReference>
<keyword evidence="3" id="KW-0256">Endoplasmic reticulum</keyword>
<evidence type="ECO:0000256" key="6">
    <source>
        <dbReference type="SAM" id="SignalP"/>
    </source>
</evidence>
<keyword evidence="5" id="KW-0175">Coiled coil</keyword>
<accession>A0A814C719</accession>
<sequence>MIKLTQILSILLCIPLSLTFCKLFNTNIDLVSKLDRYEIENFKYQIDIDRIIKSKSSLQNELDTQLLSIRSSNGQLYSCKFNTNSHDYIDDDDNYEEFEENSLIAFFKSTQMPKVSTDVQKKSHNGLNLTLIDQNVKAIMTELSESGICIFKNNGWWTYEFCFGKYISQYHLMANGSIDGQVINLGNYSQDFDWSKANESKKLPEMSEILYHEQYYELGSMCELTNKPRRATVKIFCDETSLNQIEIINEIETCVYEIYVKSYSMCTIPNFSKKQTNYDVQCSPVVSDKIYELYKLKKQNEIEEKKLEIQDEEEEDKLLTDIEKLKEINNELEQEIQNEEKELENLIEKTNEIGNPDQINEIIKKTDENLAKSDELFEKISTKLSSILDELDTQGLDESTMSPNKESKVSILTESSDFFKEIENLDVDELEKKLTDKFSKSENLASTLKNNKIKIKIVKLDSNSLFGTNKFTNLISNLFESGKDKEKIELINKNYNYVYNENTLDDISDDGENDIGQDSFSSNDEQDKLIVF</sequence>
<evidence type="ECO:0000259" key="7">
    <source>
        <dbReference type="PROSITE" id="PS51914"/>
    </source>
</evidence>
<evidence type="ECO:0000256" key="1">
    <source>
        <dbReference type="ARBA" id="ARBA00004240"/>
    </source>
</evidence>
<dbReference type="Gene3D" id="2.70.130.10">
    <property type="entry name" value="Mannose-6-phosphate receptor binding domain"/>
    <property type="match status" value="1"/>
</dbReference>
<organism evidence="8 9">
    <name type="scientific">Brachionus calyciflorus</name>
    <dbReference type="NCBI Taxonomy" id="104777"/>
    <lineage>
        <taxon>Eukaryota</taxon>
        <taxon>Metazoa</taxon>
        <taxon>Spiralia</taxon>
        <taxon>Gnathifera</taxon>
        <taxon>Rotifera</taxon>
        <taxon>Eurotatoria</taxon>
        <taxon>Monogononta</taxon>
        <taxon>Pseudotrocha</taxon>
        <taxon>Ploima</taxon>
        <taxon>Brachionidae</taxon>
        <taxon>Brachionus</taxon>
    </lineage>
</organism>
<dbReference type="GO" id="GO:0005788">
    <property type="term" value="C:endoplasmic reticulum lumen"/>
    <property type="evidence" value="ECO:0007669"/>
    <property type="project" value="TreeGrafter"/>
</dbReference>
<feature type="coiled-coil region" evidence="5">
    <location>
        <begin position="293"/>
        <end position="353"/>
    </location>
</feature>
<feature type="signal peptide" evidence="6">
    <location>
        <begin position="1"/>
        <end position="19"/>
    </location>
</feature>
<dbReference type="SUPFAM" id="SSF50911">
    <property type="entry name" value="Mannose 6-phosphate receptor domain"/>
    <property type="match status" value="1"/>
</dbReference>
<evidence type="ECO:0000313" key="9">
    <source>
        <dbReference type="Proteomes" id="UP000663879"/>
    </source>
</evidence>
<dbReference type="InterPro" id="IPR012913">
    <property type="entry name" value="OS9-like_dom"/>
</dbReference>
<dbReference type="Proteomes" id="UP000663879">
    <property type="component" value="Unassembled WGS sequence"/>
</dbReference>
<dbReference type="InterPro" id="IPR009011">
    <property type="entry name" value="Man6P_isomerase_rcpt-bd_dom_sf"/>
</dbReference>
<proteinExistence type="predicted"/>
<feature type="chain" id="PRO_5033040822" description="MRH domain-containing protein" evidence="6">
    <location>
        <begin position="20"/>
        <end position="532"/>
    </location>
</feature>
<protein>
    <recommendedName>
        <fullName evidence="7">MRH domain-containing protein</fullName>
    </recommendedName>
</protein>
<dbReference type="PROSITE" id="PS51914">
    <property type="entry name" value="MRH"/>
    <property type="match status" value="1"/>
</dbReference>
<keyword evidence="2 6" id="KW-0732">Signal</keyword>
<dbReference type="AlphaFoldDB" id="A0A814C719"/>
<evidence type="ECO:0000313" key="8">
    <source>
        <dbReference type="EMBL" id="CAF0936885.1"/>
    </source>
</evidence>
<evidence type="ECO:0000256" key="4">
    <source>
        <dbReference type="ARBA" id="ARBA00023157"/>
    </source>
</evidence>
<reference evidence="8" key="1">
    <citation type="submission" date="2021-02" db="EMBL/GenBank/DDBJ databases">
        <authorList>
            <person name="Nowell W R."/>
        </authorList>
    </citation>
    <scope>NUCLEOTIDE SEQUENCE</scope>
    <source>
        <strain evidence="8">Ploen Becks lab</strain>
    </source>
</reference>
<dbReference type="PANTHER" id="PTHR15414:SF5">
    <property type="entry name" value="PROTEIN OS-9"/>
    <property type="match status" value="1"/>
</dbReference>
<comment type="caution">
    <text evidence="8">The sequence shown here is derived from an EMBL/GenBank/DDBJ whole genome shotgun (WGS) entry which is preliminary data.</text>
</comment>
<dbReference type="OrthoDB" id="448954at2759"/>
<dbReference type="EMBL" id="CAJNOC010002498">
    <property type="protein sequence ID" value="CAF0936885.1"/>
    <property type="molecule type" value="Genomic_DNA"/>
</dbReference>
<evidence type="ECO:0000256" key="3">
    <source>
        <dbReference type="ARBA" id="ARBA00022824"/>
    </source>
</evidence>
<name>A0A814C719_9BILA</name>
<dbReference type="GO" id="GO:0030970">
    <property type="term" value="P:retrograde protein transport, ER to cytosol"/>
    <property type="evidence" value="ECO:0007669"/>
    <property type="project" value="TreeGrafter"/>
</dbReference>
<keyword evidence="4" id="KW-1015">Disulfide bond</keyword>
<dbReference type="GO" id="GO:0030968">
    <property type="term" value="P:endoplasmic reticulum unfolded protein response"/>
    <property type="evidence" value="ECO:0007669"/>
    <property type="project" value="InterPro"/>
</dbReference>
<evidence type="ECO:0000256" key="5">
    <source>
        <dbReference type="SAM" id="Coils"/>
    </source>
</evidence>
<dbReference type="InterPro" id="IPR045149">
    <property type="entry name" value="OS-9-like"/>
</dbReference>
<comment type="subcellular location">
    <subcellularLocation>
        <location evidence="1">Endoplasmic reticulum</location>
    </subcellularLocation>
</comment>